<feature type="domain" description="MmeI-like target recognition" evidence="7">
    <location>
        <begin position="546"/>
        <end position="751"/>
    </location>
</feature>
<dbReference type="PANTHER" id="PTHR33841:SF1">
    <property type="entry name" value="DNA METHYLTRANSFERASE A"/>
    <property type="match status" value="1"/>
</dbReference>
<dbReference type="InterPro" id="IPR046816">
    <property type="entry name" value="MmeI_Mtase"/>
</dbReference>
<evidence type="ECO:0000256" key="3">
    <source>
        <dbReference type="ARBA" id="ARBA00022679"/>
    </source>
</evidence>
<dbReference type="InterPro" id="IPR046817">
    <property type="entry name" value="MmeI_N"/>
</dbReference>
<evidence type="ECO:0000256" key="1">
    <source>
        <dbReference type="ARBA" id="ARBA00011900"/>
    </source>
</evidence>
<reference evidence="10" key="1">
    <citation type="submission" date="2019-04" db="EMBL/GenBank/DDBJ databases">
        <title>Whole genome sequencing of oral phylogroup 2 treponemes.</title>
        <authorList>
            <person name="Chan Y."/>
            <person name="Zeng H.H."/>
            <person name="Yu X.L."/>
            <person name="Leung W.K."/>
            <person name="Watt R.M."/>
        </authorList>
    </citation>
    <scope>NUCLEOTIDE SEQUENCE</scope>
    <source>
        <strain evidence="10">OMZ 847</strain>
    </source>
</reference>
<dbReference type="InterPro" id="IPR050953">
    <property type="entry name" value="N4_N6_ade-DNA_methylase"/>
</dbReference>
<keyword evidence="2 10" id="KW-0489">Methyltransferase</keyword>
<dbReference type="Pfam" id="PF20473">
    <property type="entry name" value="MmeI_Mtase"/>
    <property type="match status" value="1"/>
</dbReference>
<feature type="domain" description="MmeI-like N-terminal" evidence="5">
    <location>
        <begin position="7"/>
        <end position="99"/>
    </location>
</feature>
<dbReference type="InterPro" id="IPR029063">
    <property type="entry name" value="SAM-dependent_MTases_sf"/>
</dbReference>
<dbReference type="GO" id="GO:0008168">
    <property type="term" value="F:methyltransferase activity"/>
    <property type="evidence" value="ECO:0007669"/>
    <property type="project" value="UniProtKB-KW"/>
</dbReference>
<dbReference type="Pfam" id="PF20465">
    <property type="entry name" value="MmeI_hel"/>
    <property type="match status" value="1"/>
</dbReference>
<protein>
    <recommendedName>
        <fullName evidence="1">site-specific DNA-methyltransferase (adenine-specific)</fullName>
        <ecNumber evidence="1">2.1.1.72</ecNumber>
    </recommendedName>
</protein>
<dbReference type="Pfam" id="PF20467">
    <property type="entry name" value="MmeI_C"/>
    <property type="match status" value="1"/>
</dbReference>
<dbReference type="Proteomes" id="UP001059401">
    <property type="component" value="Chromosome"/>
</dbReference>
<evidence type="ECO:0000259" key="8">
    <source>
        <dbReference type="Pfam" id="PF20467"/>
    </source>
</evidence>
<feature type="domain" description="MmeI-like helicase spacer" evidence="6">
    <location>
        <begin position="105"/>
        <end position="183"/>
    </location>
</feature>
<dbReference type="GO" id="GO:0032259">
    <property type="term" value="P:methylation"/>
    <property type="evidence" value="ECO:0007669"/>
    <property type="project" value="UniProtKB-KW"/>
</dbReference>
<keyword evidence="11" id="KW-1185">Reference proteome</keyword>
<comment type="catalytic activity">
    <reaction evidence="4">
        <text>a 2'-deoxyadenosine in DNA + S-adenosyl-L-methionine = an N(6)-methyl-2'-deoxyadenosine in DNA + S-adenosyl-L-homocysteine + H(+)</text>
        <dbReference type="Rhea" id="RHEA:15197"/>
        <dbReference type="Rhea" id="RHEA-COMP:12418"/>
        <dbReference type="Rhea" id="RHEA-COMP:12419"/>
        <dbReference type="ChEBI" id="CHEBI:15378"/>
        <dbReference type="ChEBI" id="CHEBI:57856"/>
        <dbReference type="ChEBI" id="CHEBI:59789"/>
        <dbReference type="ChEBI" id="CHEBI:90615"/>
        <dbReference type="ChEBI" id="CHEBI:90616"/>
        <dbReference type="EC" id="2.1.1.72"/>
    </reaction>
</comment>
<accession>A0ABY5HT82</accession>
<evidence type="ECO:0000259" key="6">
    <source>
        <dbReference type="Pfam" id="PF20465"/>
    </source>
</evidence>
<feature type="domain" description="MmeI-like C-terminal" evidence="8">
    <location>
        <begin position="753"/>
        <end position="833"/>
    </location>
</feature>
<gene>
    <name evidence="10" type="ORF">E4N76_06300</name>
</gene>
<keyword evidence="3" id="KW-0808">Transferase</keyword>
<feature type="domain" description="MmeI-like DNA-methyltransferase" evidence="9">
    <location>
        <begin position="268"/>
        <end position="523"/>
    </location>
</feature>
<evidence type="ECO:0000256" key="2">
    <source>
        <dbReference type="ARBA" id="ARBA00022603"/>
    </source>
</evidence>
<proteinExistence type="predicted"/>
<name>A0ABY5HT82_9SPIR</name>
<sequence length="841" mass="95982">MKTPGKDRKKAFEQAKTYANALSNSDMPKGILICDFCNFDYYNLEKNAECTSFTLENLPDYIGLFAFLAGYKDVEYKKQDAVNIEAAEKMGQLHDTLKDIGYKGHSLELYLVRLVFCLFADDTDIFEHDHFIKYILQRTNVDGSDLAMHIQKIFEVLNTPADRRLKTLDEQLSLFPYVNGGLFKETLPIADFTSAMREKLIQCCSLDWSKISPAIFGAMFQSVMNPDERHSLGAHYTSEENILKLIHPLFLDELWKEFDEYKKQVSGARIKNLNGLHTKIASLKFLDPACGCGNFLVLAYRELRLLELAIVEELENSEQQILDIDNFLRVTVNQFYGIEIEEFPAQIAQTALWLMDHQMNRLVSSRLGRYFIRIPIASSATIIQGNALSLDWEQVVPKKELSYILGNPPFLGARVMSKDQSAEIVCLFNGVKNAGNLDYVTGWYKKAADYIKDTTIKCAFVSTNSICQGQQVPILWPLLFSQGIHIDFAHQTFKWSNEARGNAAVYCIIVGFSLNKDSDKKLFLYENVKGVPKEVPAKQINAYLMDAQNVFIDSRSKTIEESTKPLLFGSMPNDGRHLIIERDKYEDFVKQEPESQKYIKTFIGAEEFINNKKRYCLWLVNAEPKHLKQCPHILERIQKVREHREHSDREATRKLAAMPSLFGEIRQPETGHYLLIPSTSSERRKYIPIGFIDASTISSNANLIVPNATLYEFGILTSQMHMAWMRTVCRRLKSDYRYSAQIVYNNFPWPDVSEAQKAAIMQKAQAVLDARAQFPDSSLADLYDPNTMPPVLTKAHAALDSAVDKLYRKAAFSDDAARTAFLFELYLKKTEGLLAGKRGRR</sequence>
<dbReference type="PROSITE" id="PS00092">
    <property type="entry name" value="N6_MTASE"/>
    <property type="match status" value="1"/>
</dbReference>
<evidence type="ECO:0000259" key="9">
    <source>
        <dbReference type="Pfam" id="PF20473"/>
    </source>
</evidence>
<dbReference type="InterPro" id="IPR046819">
    <property type="entry name" value="MmeI_hel"/>
</dbReference>
<dbReference type="Pfam" id="PF20466">
    <property type="entry name" value="MmeI_TRD"/>
    <property type="match status" value="1"/>
</dbReference>
<dbReference type="InterPro" id="IPR002052">
    <property type="entry name" value="DNA_methylase_N6_adenine_CS"/>
</dbReference>
<evidence type="ECO:0000256" key="4">
    <source>
        <dbReference type="ARBA" id="ARBA00047942"/>
    </source>
</evidence>
<dbReference type="InterPro" id="IPR046818">
    <property type="entry name" value="MmeI_C"/>
</dbReference>
<evidence type="ECO:0000313" key="10">
    <source>
        <dbReference type="EMBL" id="UTY28647.1"/>
    </source>
</evidence>
<dbReference type="Pfam" id="PF20464">
    <property type="entry name" value="MmeI_N"/>
    <property type="match status" value="1"/>
</dbReference>
<dbReference type="InterPro" id="IPR046820">
    <property type="entry name" value="MmeI_TRD"/>
</dbReference>
<dbReference type="SUPFAM" id="SSF53335">
    <property type="entry name" value="S-adenosyl-L-methionine-dependent methyltransferases"/>
    <property type="match status" value="1"/>
</dbReference>
<dbReference type="Gene3D" id="3.40.50.150">
    <property type="entry name" value="Vaccinia Virus protein VP39"/>
    <property type="match status" value="1"/>
</dbReference>
<dbReference type="EC" id="2.1.1.72" evidence="1"/>
<evidence type="ECO:0000313" key="11">
    <source>
        <dbReference type="Proteomes" id="UP001059401"/>
    </source>
</evidence>
<evidence type="ECO:0000259" key="5">
    <source>
        <dbReference type="Pfam" id="PF20464"/>
    </source>
</evidence>
<evidence type="ECO:0000259" key="7">
    <source>
        <dbReference type="Pfam" id="PF20466"/>
    </source>
</evidence>
<dbReference type="EMBL" id="CP038802">
    <property type="protein sequence ID" value="UTY28647.1"/>
    <property type="molecule type" value="Genomic_DNA"/>
</dbReference>
<organism evidence="10 11">
    <name type="scientific">Treponema putidum</name>
    <dbReference type="NCBI Taxonomy" id="221027"/>
    <lineage>
        <taxon>Bacteria</taxon>
        <taxon>Pseudomonadati</taxon>
        <taxon>Spirochaetota</taxon>
        <taxon>Spirochaetia</taxon>
        <taxon>Spirochaetales</taxon>
        <taxon>Treponemataceae</taxon>
        <taxon>Treponema</taxon>
    </lineage>
</organism>
<dbReference type="PANTHER" id="PTHR33841">
    <property type="entry name" value="DNA METHYLTRANSFERASE YEEA-RELATED"/>
    <property type="match status" value="1"/>
</dbReference>